<dbReference type="AlphaFoldDB" id="A0A5J9WHJ5"/>
<dbReference type="EMBL" id="RWGY01000004">
    <property type="protein sequence ID" value="TVU46754.1"/>
    <property type="molecule type" value="Genomic_DNA"/>
</dbReference>
<dbReference type="SUPFAM" id="SSF53300">
    <property type="entry name" value="vWA-like"/>
    <property type="match status" value="1"/>
</dbReference>
<dbReference type="PANTHER" id="PTHR45751:SF29">
    <property type="entry name" value="E3 UBIQUITIN-PROTEIN LIGASE RGLG2"/>
    <property type="match status" value="1"/>
</dbReference>
<evidence type="ECO:0000313" key="4">
    <source>
        <dbReference type="Proteomes" id="UP000324897"/>
    </source>
</evidence>
<evidence type="ECO:0000313" key="3">
    <source>
        <dbReference type="EMBL" id="TVU46754.1"/>
    </source>
</evidence>
<dbReference type="GO" id="GO:0016567">
    <property type="term" value="P:protein ubiquitination"/>
    <property type="evidence" value="ECO:0007669"/>
    <property type="project" value="TreeGrafter"/>
</dbReference>
<feature type="non-terminal residue" evidence="3">
    <location>
        <position position="1"/>
    </location>
</feature>
<protein>
    <recommendedName>
        <fullName evidence="2">Copine C-terminal domain-containing protein</fullName>
    </recommendedName>
</protein>
<keyword evidence="4" id="KW-1185">Reference proteome</keyword>
<dbReference type="InterPro" id="IPR010734">
    <property type="entry name" value="Copine_C"/>
</dbReference>
<name>A0A5J9WHJ5_9POAL</name>
<dbReference type="GO" id="GO:0004842">
    <property type="term" value="F:ubiquitin-protein transferase activity"/>
    <property type="evidence" value="ECO:0007669"/>
    <property type="project" value="TreeGrafter"/>
</dbReference>
<feature type="compositionally biased region" description="Pro residues" evidence="1">
    <location>
        <begin position="17"/>
        <end position="27"/>
    </location>
</feature>
<sequence>MGGTMSSALQPVLEYAAPPPPPPPPPTESGNSPLERRYMRIEDEYHSLEHIRDALVQAGLESSNLIVGIDFTKSNEWKGEHSFNGLSLHALGKMPNPYEEALTIIGKTLHSFDEDNLIPSFGFGDWPTSFAPIIEMAMSIVKNSGGQYHILLIIADGEVTSIENGTGQLSLQEQKTVDAIVKASEFPLSIVLVGVGDGPWDKMKSFDDNIPARSFDNFQIMSKNLTKRKKENFFALSALMEIPEQFRAIKSFGYLGWL</sequence>
<feature type="domain" description="Copine C-terminal" evidence="2">
    <location>
        <begin position="87"/>
        <end position="125"/>
    </location>
</feature>
<dbReference type="OrthoDB" id="5855668at2759"/>
<proteinExistence type="predicted"/>
<dbReference type="PANTHER" id="PTHR45751">
    <property type="entry name" value="COPINE FAMILY PROTEIN 1"/>
    <property type="match status" value="1"/>
</dbReference>
<dbReference type="InterPro" id="IPR052079">
    <property type="entry name" value="E3_ligase/Copine_domain"/>
</dbReference>
<dbReference type="Gramene" id="TVU46754">
    <property type="protein sequence ID" value="TVU46754"/>
    <property type="gene ID" value="EJB05_06311"/>
</dbReference>
<dbReference type="InterPro" id="IPR036465">
    <property type="entry name" value="vWFA_dom_sf"/>
</dbReference>
<dbReference type="GO" id="GO:0005634">
    <property type="term" value="C:nucleus"/>
    <property type="evidence" value="ECO:0007669"/>
    <property type="project" value="TreeGrafter"/>
</dbReference>
<reference evidence="3 4" key="1">
    <citation type="journal article" date="2019" name="Sci. Rep.">
        <title>A high-quality genome of Eragrostis curvula grass provides insights into Poaceae evolution and supports new strategies to enhance forage quality.</title>
        <authorList>
            <person name="Carballo J."/>
            <person name="Santos B.A.C.M."/>
            <person name="Zappacosta D."/>
            <person name="Garbus I."/>
            <person name="Selva J.P."/>
            <person name="Gallo C.A."/>
            <person name="Diaz A."/>
            <person name="Albertini E."/>
            <person name="Caccamo M."/>
            <person name="Echenique V."/>
        </authorList>
    </citation>
    <scope>NUCLEOTIDE SEQUENCE [LARGE SCALE GENOMIC DNA]</scope>
    <source>
        <strain evidence="4">cv. Victoria</strain>
        <tissue evidence="3">Leaf</tissue>
    </source>
</reference>
<evidence type="ECO:0000259" key="2">
    <source>
        <dbReference type="Pfam" id="PF07002"/>
    </source>
</evidence>
<feature type="region of interest" description="Disordered" evidence="1">
    <location>
        <begin position="1"/>
        <end position="33"/>
    </location>
</feature>
<gene>
    <name evidence="3" type="ORF">EJB05_06311</name>
</gene>
<dbReference type="Proteomes" id="UP000324897">
    <property type="component" value="Chromosome 5"/>
</dbReference>
<evidence type="ECO:0000256" key="1">
    <source>
        <dbReference type="SAM" id="MobiDB-lite"/>
    </source>
</evidence>
<feature type="domain" description="Copine C-terminal" evidence="2">
    <location>
        <begin position="127"/>
        <end position="251"/>
    </location>
</feature>
<accession>A0A5J9WHJ5</accession>
<dbReference type="Pfam" id="PF07002">
    <property type="entry name" value="Copine"/>
    <property type="match status" value="2"/>
</dbReference>
<comment type="caution">
    <text evidence="3">The sequence shown here is derived from an EMBL/GenBank/DDBJ whole genome shotgun (WGS) entry which is preliminary data.</text>
</comment>
<organism evidence="3 4">
    <name type="scientific">Eragrostis curvula</name>
    <name type="common">weeping love grass</name>
    <dbReference type="NCBI Taxonomy" id="38414"/>
    <lineage>
        <taxon>Eukaryota</taxon>
        <taxon>Viridiplantae</taxon>
        <taxon>Streptophyta</taxon>
        <taxon>Embryophyta</taxon>
        <taxon>Tracheophyta</taxon>
        <taxon>Spermatophyta</taxon>
        <taxon>Magnoliopsida</taxon>
        <taxon>Liliopsida</taxon>
        <taxon>Poales</taxon>
        <taxon>Poaceae</taxon>
        <taxon>PACMAD clade</taxon>
        <taxon>Chloridoideae</taxon>
        <taxon>Eragrostideae</taxon>
        <taxon>Eragrostidinae</taxon>
        <taxon>Eragrostis</taxon>
    </lineage>
</organism>